<dbReference type="InterPro" id="IPR043128">
    <property type="entry name" value="Rev_trsase/Diguanyl_cyclase"/>
</dbReference>
<dbReference type="CDD" id="cd01949">
    <property type="entry name" value="GGDEF"/>
    <property type="match status" value="1"/>
</dbReference>
<gene>
    <name evidence="5" type="ORF">HER31_00575</name>
</gene>
<dbReference type="PANTHER" id="PTHR45138:SF9">
    <property type="entry name" value="DIGUANYLATE CYCLASE DGCM-RELATED"/>
    <property type="match status" value="1"/>
</dbReference>
<dbReference type="GO" id="GO:0052621">
    <property type="term" value="F:diguanylate cyclase activity"/>
    <property type="evidence" value="ECO:0007669"/>
    <property type="project" value="UniProtKB-EC"/>
</dbReference>
<dbReference type="KEGG" id="fes:HER31_00575"/>
<dbReference type="NCBIfam" id="TIGR00254">
    <property type="entry name" value="GGDEF"/>
    <property type="match status" value="1"/>
</dbReference>
<dbReference type="RefSeq" id="WP_168658788.1">
    <property type="nucleotide sequence ID" value="NZ_CP051180.1"/>
</dbReference>
<dbReference type="SMART" id="SM00267">
    <property type="entry name" value="GGDEF"/>
    <property type="match status" value="1"/>
</dbReference>
<feature type="transmembrane region" description="Helical" evidence="3">
    <location>
        <begin position="119"/>
        <end position="137"/>
    </location>
</feature>
<feature type="transmembrane region" description="Helical" evidence="3">
    <location>
        <begin position="60"/>
        <end position="77"/>
    </location>
</feature>
<protein>
    <recommendedName>
        <fullName evidence="1">diguanylate cyclase</fullName>
        <ecNumber evidence="1">2.7.7.65</ecNumber>
    </recommendedName>
</protein>
<evidence type="ECO:0000313" key="5">
    <source>
        <dbReference type="EMBL" id="QIZ75527.1"/>
    </source>
</evidence>
<dbReference type="EMBL" id="CP051180">
    <property type="protein sequence ID" value="QIZ75527.1"/>
    <property type="molecule type" value="Genomic_DNA"/>
</dbReference>
<dbReference type="Proteomes" id="UP000501602">
    <property type="component" value="Chromosome"/>
</dbReference>
<dbReference type="GO" id="GO:0005886">
    <property type="term" value="C:plasma membrane"/>
    <property type="evidence" value="ECO:0007669"/>
    <property type="project" value="TreeGrafter"/>
</dbReference>
<dbReference type="InterPro" id="IPR029787">
    <property type="entry name" value="Nucleotide_cyclase"/>
</dbReference>
<name>A0A6H1U908_9GAMM</name>
<comment type="catalytic activity">
    <reaction evidence="2">
        <text>2 GTP = 3',3'-c-di-GMP + 2 diphosphate</text>
        <dbReference type="Rhea" id="RHEA:24898"/>
        <dbReference type="ChEBI" id="CHEBI:33019"/>
        <dbReference type="ChEBI" id="CHEBI:37565"/>
        <dbReference type="ChEBI" id="CHEBI:58805"/>
        <dbReference type="EC" id="2.7.7.65"/>
    </reaction>
</comment>
<feature type="domain" description="GGDEF" evidence="4">
    <location>
        <begin position="256"/>
        <end position="408"/>
    </location>
</feature>
<dbReference type="EC" id="2.7.7.65" evidence="1"/>
<dbReference type="GO" id="GO:0043709">
    <property type="term" value="P:cell adhesion involved in single-species biofilm formation"/>
    <property type="evidence" value="ECO:0007669"/>
    <property type="project" value="TreeGrafter"/>
</dbReference>
<dbReference type="AlphaFoldDB" id="A0A6H1U908"/>
<feature type="transmembrane region" description="Helical" evidence="3">
    <location>
        <begin position="187"/>
        <end position="204"/>
    </location>
</feature>
<evidence type="ECO:0000256" key="2">
    <source>
        <dbReference type="ARBA" id="ARBA00034247"/>
    </source>
</evidence>
<organism evidence="5 6">
    <name type="scientific">Ferrimonas lipolytica</name>
    <dbReference type="NCBI Taxonomy" id="2724191"/>
    <lineage>
        <taxon>Bacteria</taxon>
        <taxon>Pseudomonadati</taxon>
        <taxon>Pseudomonadota</taxon>
        <taxon>Gammaproteobacteria</taxon>
        <taxon>Alteromonadales</taxon>
        <taxon>Ferrimonadaceae</taxon>
        <taxon>Ferrimonas</taxon>
    </lineage>
</organism>
<keyword evidence="6" id="KW-1185">Reference proteome</keyword>
<dbReference type="GO" id="GO:1902201">
    <property type="term" value="P:negative regulation of bacterial-type flagellum-dependent cell motility"/>
    <property type="evidence" value="ECO:0007669"/>
    <property type="project" value="TreeGrafter"/>
</dbReference>
<feature type="transmembrane region" description="Helical" evidence="3">
    <location>
        <begin position="89"/>
        <end position="112"/>
    </location>
</feature>
<evidence type="ECO:0000256" key="3">
    <source>
        <dbReference type="SAM" id="Phobius"/>
    </source>
</evidence>
<keyword evidence="3" id="KW-0472">Membrane</keyword>
<evidence type="ECO:0000256" key="1">
    <source>
        <dbReference type="ARBA" id="ARBA00012528"/>
    </source>
</evidence>
<keyword evidence="3" id="KW-1133">Transmembrane helix</keyword>
<keyword evidence="3" id="KW-0812">Transmembrane</keyword>
<feature type="transmembrane region" description="Helical" evidence="3">
    <location>
        <begin position="157"/>
        <end position="180"/>
    </location>
</feature>
<proteinExistence type="predicted"/>
<accession>A0A6H1U908</accession>
<feature type="transmembrane region" description="Helical" evidence="3">
    <location>
        <begin position="33"/>
        <end position="53"/>
    </location>
</feature>
<dbReference type="Gene3D" id="3.30.70.270">
    <property type="match status" value="1"/>
</dbReference>
<evidence type="ECO:0000313" key="6">
    <source>
        <dbReference type="Proteomes" id="UP000501602"/>
    </source>
</evidence>
<dbReference type="PROSITE" id="PS51257">
    <property type="entry name" value="PROKAR_LIPOPROTEIN"/>
    <property type="match status" value="1"/>
</dbReference>
<feature type="transmembrane region" description="Helical" evidence="3">
    <location>
        <begin position="210"/>
        <end position="235"/>
    </location>
</feature>
<reference evidence="5 6" key="1">
    <citation type="submission" date="2020-04" db="EMBL/GenBank/DDBJ databases">
        <title>Ferrimonas sp. S7 isolated from sea water.</title>
        <authorList>
            <person name="Bae S.S."/>
            <person name="Baek K."/>
        </authorList>
    </citation>
    <scope>NUCLEOTIDE SEQUENCE [LARGE SCALE GENOMIC DNA]</scope>
    <source>
        <strain evidence="5 6">S7</strain>
    </source>
</reference>
<sequence length="409" mass="44938">MLALDRFLLLLLGLLACAVVVPMYVALPPAMLALLPWLPLGTMAVALLLSQIYQQGRMGFVILLSLLNYGIAIQLQQHLVTEPPTQSLYWLWALSAPVLLQLITALAVPLVFHRRAIGHWLLIVIAMTVALWLWHQPEQLGVINPWMQHRSLALVDWSPAPLIILAIQLIIVMLSWVNYLLNKSHDLIAIVLAQAVLLLSTVWIEQAAIVALLATTLAVAHFILVLGLGHQLAFIDELTNIPGRRALNMALARLGKRYTIAMVDIDHFKKFNDTHGHDVGDEVLQMVAQQINNVGAGGKAYRYGGEEFSVVFAGKDPKQCQAALEQIRTDIADYRFVVRSAKQRPNDGKQGKTQRGAGGGKTVQVTISLGVANRTAKRNDSDSVFKAADNALYRAKKAGRNCLKLASSS</sequence>
<dbReference type="SUPFAM" id="SSF55073">
    <property type="entry name" value="Nucleotide cyclase"/>
    <property type="match status" value="1"/>
</dbReference>
<dbReference type="Pfam" id="PF00990">
    <property type="entry name" value="GGDEF"/>
    <property type="match status" value="1"/>
</dbReference>
<feature type="transmembrane region" description="Helical" evidence="3">
    <location>
        <begin position="7"/>
        <end position="27"/>
    </location>
</feature>
<dbReference type="PANTHER" id="PTHR45138">
    <property type="entry name" value="REGULATORY COMPONENTS OF SENSORY TRANSDUCTION SYSTEM"/>
    <property type="match status" value="1"/>
</dbReference>
<dbReference type="InterPro" id="IPR050469">
    <property type="entry name" value="Diguanylate_Cyclase"/>
</dbReference>
<dbReference type="InterPro" id="IPR000160">
    <property type="entry name" value="GGDEF_dom"/>
</dbReference>
<dbReference type="PROSITE" id="PS50887">
    <property type="entry name" value="GGDEF"/>
    <property type="match status" value="1"/>
</dbReference>
<evidence type="ECO:0000259" key="4">
    <source>
        <dbReference type="PROSITE" id="PS50887"/>
    </source>
</evidence>